<dbReference type="GeneID" id="18931891"/>
<evidence type="ECO:0000313" key="3">
    <source>
        <dbReference type="Proteomes" id="UP000001072"/>
    </source>
</evidence>
<sequence length="564" mass="63681">MVTNTRGNSRTTRASQSKTTTSQPHSNATNRKATTSKKNKKTQNVSTDNDEDSDFLQDLDLHDNDDTNESDNSAPVNKTTTSNANRVNARKKVQRKTGNEQSSNSNNSQTLNVNNGVSNKNDTTNPTPVFRSRFPGLEMDTFEESLDDWTVVALRQNIAKQGSTLSRPAPEIDALVKTIRLQYEKRMLMAALMGGLPEVVVWSIVGEGGRKGYSNCWIRFLGFCKLALDEQLPPRANKEAWATRNTKVSNIWKKFSDNEKMVFRDPFFFALGNLPDLTYIEPEDVSGEDKEQVLSMHHLEAESSPPKVLQLSEADRLKYQPIFDRLVDVKKLHTCHGQPEPTSSVATLQKRSLTELKKAHHDFSVVCQRYQITYYLTAVGCGSFEGWRQVYSNNVPFADWAAKIAKVPSKFATYIHGKTVSKEIEGAKFQQPSDERKTRLTRELNSLVDAVYRGNIFPKVPDPEGELELRGWPIRIIQKEGSLLSKDALKAGHRKAKDSTRQLWLKDIENKNFVIERKPEEAVEKTSKKKKKSKNPASPSRDSSCEEEEQLTQSQAPNESQRNA</sequence>
<feature type="compositionally biased region" description="Polar residues" evidence="1">
    <location>
        <begin position="1"/>
        <end position="33"/>
    </location>
</feature>
<feature type="compositionally biased region" description="Polar residues" evidence="1">
    <location>
        <begin position="551"/>
        <end position="564"/>
    </location>
</feature>
<dbReference type="AlphaFoldDB" id="F4RID6"/>
<evidence type="ECO:0000313" key="2">
    <source>
        <dbReference type="EMBL" id="EGG07683.1"/>
    </source>
</evidence>
<feature type="compositionally biased region" description="Acidic residues" evidence="1">
    <location>
        <begin position="48"/>
        <end position="57"/>
    </location>
</feature>
<feature type="compositionally biased region" description="Low complexity" evidence="1">
    <location>
        <begin position="99"/>
        <end position="117"/>
    </location>
</feature>
<feature type="compositionally biased region" description="Polar residues" evidence="1">
    <location>
        <begin position="70"/>
        <end position="86"/>
    </location>
</feature>
<name>F4RID6_MELLP</name>
<feature type="compositionally biased region" description="Basic and acidic residues" evidence="1">
    <location>
        <begin position="515"/>
        <end position="526"/>
    </location>
</feature>
<feature type="region of interest" description="Disordered" evidence="1">
    <location>
        <begin position="1"/>
        <end position="131"/>
    </location>
</feature>
<dbReference type="OrthoDB" id="2512067at2759"/>
<organism evidence="3">
    <name type="scientific">Melampsora larici-populina (strain 98AG31 / pathotype 3-4-7)</name>
    <name type="common">Poplar leaf rust fungus</name>
    <dbReference type="NCBI Taxonomy" id="747676"/>
    <lineage>
        <taxon>Eukaryota</taxon>
        <taxon>Fungi</taxon>
        <taxon>Dikarya</taxon>
        <taxon>Basidiomycota</taxon>
        <taxon>Pucciniomycotina</taxon>
        <taxon>Pucciniomycetes</taxon>
        <taxon>Pucciniales</taxon>
        <taxon>Melampsoraceae</taxon>
        <taxon>Melampsora</taxon>
    </lineage>
</organism>
<gene>
    <name evidence="2" type="ORF">MELLADRAFT_71666</name>
</gene>
<keyword evidence="3" id="KW-1185">Reference proteome</keyword>
<feature type="region of interest" description="Disordered" evidence="1">
    <location>
        <begin position="515"/>
        <end position="564"/>
    </location>
</feature>
<proteinExistence type="predicted"/>
<dbReference type="HOGENOM" id="CLU_025212_3_0_1"/>
<reference evidence="3" key="1">
    <citation type="journal article" date="2011" name="Proc. Natl. Acad. Sci. U.S.A.">
        <title>Obligate biotrophy features unraveled by the genomic analysis of rust fungi.</title>
        <authorList>
            <person name="Duplessis S."/>
            <person name="Cuomo C.A."/>
            <person name="Lin Y.-C."/>
            <person name="Aerts A."/>
            <person name="Tisserant E."/>
            <person name="Veneault-Fourrey C."/>
            <person name="Joly D.L."/>
            <person name="Hacquard S."/>
            <person name="Amselem J."/>
            <person name="Cantarel B.L."/>
            <person name="Chiu R."/>
            <person name="Coutinho P.M."/>
            <person name="Feau N."/>
            <person name="Field M."/>
            <person name="Frey P."/>
            <person name="Gelhaye E."/>
            <person name="Goldberg J."/>
            <person name="Grabherr M.G."/>
            <person name="Kodira C.D."/>
            <person name="Kohler A."/>
            <person name="Kuees U."/>
            <person name="Lindquist E.A."/>
            <person name="Lucas S.M."/>
            <person name="Mago R."/>
            <person name="Mauceli E."/>
            <person name="Morin E."/>
            <person name="Murat C."/>
            <person name="Pangilinan J.L."/>
            <person name="Park R."/>
            <person name="Pearson M."/>
            <person name="Quesneville H."/>
            <person name="Rouhier N."/>
            <person name="Sakthikumar S."/>
            <person name="Salamov A.A."/>
            <person name="Schmutz J."/>
            <person name="Selles B."/>
            <person name="Shapiro H."/>
            <person name="Tanguay P."/>
            <person name="Tuskan G.A."/>
            <person name="Henrissat B."/>
            <person name="Van de Peer Y."/>
            <person name="Rouze P."/>
            <person name="Ellis J.G."/>
            <person name="Dodds P.N."/>
            <person name="Schein J.E."/>
            <person name="Zhong S."/>
            <person name="Hamelin R.C."/>
            <person name="Grigoriev I.V."/>
            <person name="Szabo L.J."/>
            <person name="Martin F."/>
        </authorList>
    </citation>
    <scope>NUCLEOTIDE SEQUENCE [LARGE SCALE GENOMIC DNA]</scope>
    <source>
        <strain evidence="3">98AG31 / pathotype 3-4-7</strain>
    </source>
</reference>
<dbReference type="EMBL" id="GL883103">
    <property type="protein sequence ID" value="EGG07683.1"/>
    <property type="molecule type" value="Genomic_DNA"/>
</dbReference>
<dbReference type="Proteomes" id="UP000001072">
    <property type="component" value="Unassembled WGS sequence"/>
</dbReference>
<accession>F4RID6</accession>
<evidence type="ECO:0000256" key="1">
    <source>
        <dbReference type="SAM" id="MobiDB-lite"/>
    </source>
</evidence>
<protein>
    <submittedName>
        <fullName evidence="2">Uncharacterized protein</fullName>
    </submittedName>
</protein>
<feature type="compositionally biased region" description="Polar residues" evidence="1">
    <location>
        <begin position="118"/>
        <end position="127"/>
    </location>
</feature>
<dbReference type="VEuPathDB" id="FungiDB:MELLADRAFT_71666"/>
<dbReference type="KEGG" id="mlr:MELLADRAFT_71666"/>
<dbReference type="RefSeq" id="XP_007409015.1">
    <property type="nucleotide sequence ID" value="XM_007408953.1"/>
</dbReference>
<dbReference type="InParanoid" id="F4RID6"/>